<dbReference type="RefSeq" id="WP_055068427.1">
    <property type="nucleotide sequence ID" value="NZ_CP173697.1"/>
</dbReference>
<dbReference type="EMBL" id="CVRR01000039">
    <property type="protein sequence ID" value="CRL41272.1"/>
    <property type="molecule type" value="Genomic_DNA"/>
</dbReference>
<accession>A0A0M6WU59</accession>
<evidence type="ECO:0000313" key="1">
    <source>
        <dbReference type="EMBL" id="CRL41272.1"/>
    </source>
</evidence>
<protein>
    <submittedName>
        <fullName evidence="1">Uncharacterized protein</fullName>
    </submittedName>
</protein>
<dbReference type="OrthoDB" id="2055181at2"/>
<gene>
    <name evidence="2" type="ORF">ERS852420_03428</name>
    <name evidence="1" type="ORF">M72_31211</name>
</gene>
<dbReference type="EMBL" id="CYXV01000024">
    <property type="protein sequence ID" value="CUN20191.1"/>
    <property type="molecule type" value="Genomic_DNA"/>
</dbReference>
<evidence type="ECO:0000313" key="2">
    <source>
        <dbReference type="EMBL" id="CUN20191.1"/>
    </source>
</evidence>
<dbReference type="Proteomes" id="UP000095495">
    <property type="component" value="Unassembled WGS sequence"/>
</dbReference>
<reference evidence="3" key="2">
    <citation type="submission" date="2015-05" db="EMBL/GenBank/DDBJ databases">
        <authorList>
            <consortium name="Pathogen Informatics"/>
        </authorList>
    </citation>
    <scope>NUCLEOTIDE SEQUENCE [LARGE SCALE GENOMIC DNA]</scope>
    <source>
        <strain evidence="2 4">2789STDY5608863</strain>
        <strain evidence="3">M72</strain>
    </source>
</reference>
<reference evidence="1" key="1">
    <citation type="submission" date="2015-05" db="EMBL/GenBank/DDBJ databases">
        <authorList>
            <person name="Wang D.B."/>
            <person name="Wang M."/>
        </authorList>
    </citation>
    <scope>NUCLEOTIDE SEQUENCE [LARGE SCALE GENOMIC DNA]</scope>
    <source>
        <strain evidence="1">M72</strain>
    </source>
</reference>
<dbReference type="AlphaFoldDB" id="A0A0M6WU59"/>
<sequence length="277" mass="30966">MSITKVGSSYNFIYNTKTGKLSTKDGSKNEFVDFCNGDVKGEDTETLNHFDEHTRYQFTRMLFAYGTGMTGQNPFANDEKVEITADIDSATHTSFYVNGQKAFTAITGMSYLPSEIQTFGTVQQPFKTRGYKPYDPSTNSITIGVGSRFNLGNGYSMTVQEDFVWGEGYGNGSKADDERCNMMIGGLSSLIHFADQQYFSSMTDTYTDYILDFLASQGVDTSREFVINGTHCELVNGKISEVGNDYVVPSSIQQKAVKRYEESMSQLLNSGTWYRWS</sequence>
<name>A0A0M6WU59_9FIRM</name>
<evidence type="ECO:0000313" key="3">
    <source>
        <dbReference type="Proteomes" id="UP000049979"/>
    </source>
</evidence>
<keyword evidence="3" id="KW-1185">Reference proteome</keyword>
<dbReference type="Proteomes" id="UP000049979">
    <property type="component" value="Unassembled WGS sequence"/>
</dbReference>
<proteinExistence type="predicted"/>
<evidence type="ECO:0000313" key="4">
    <source>
        <dbReference type="Proteomes" id="UP000095495"/>
    </source>
</evidence>
<dbReference type="STRING" id="301302.ERS852420_03428"/>
<organism evidence="1 3">
    <name type="scientific">Roseburia faecis</name>
    <dbReference type="NCBI Taxonomy" id="301302"/>
    <lineage>
        <taxon>Bacteria</taxon>
        <taxon>Bacillati</taxon>
        <taxon>Bacillota</taxon>
        <taxon>Clostridia</taxon>
        <taxon>Lachnospirales</taxon>
        <taxon>Lachnospiraceae</taxon>
        <taxon>Roseburia</taxon>
    </lineage>
</organism>